<dbReference type="GeneID" id="36555465"/>
<accession>A0A2I2G5P0</accession>
<gene>
    <name evidence="1" type="ORF">P170DRAFT_427307</name>
</gene>
<dbReference type="Proteomes" id="UP000234275">
    <property type="component" value="Unassembled WGS sequence"/>
</dbReference>
<evidence type="ECO:0000313" key="2">
    <source>
        <dbReference type="Proteomes" id="UP000234275"/>
    </source>
</evidence>
<organism evidence="1 2">
    <name type="scientific">Aspergillus steynii IBT 23096</name>
    <dbReference type="NCBI Taxonomy" id="1392250"/>
    <lineage>
        <taxon>Eukaryota</taxon>
        <taxon>Fungi</taxon>
        <taxon>Dikarya</taxon>
        <taxon>Ascomycota</taxon>
        <taxon>Pezizomycotina</taxon>
        <taxon>Eurotiomycetes</taxon>
        <taxon>Eurotiomycetidae</taxon>
        <taxon>Eurotiales</taxon>
        <taxon>Aspergillaceae</taxon>
        <taxon>Aspergillus</taxon>
        <taxon>Aspergillus subgen. Circumdati</taxon>
    </lineage>
</organism>
<evidence type="ECO:0000313" key="1">
    <source>
        <dbReference type="EMBL" id="PLB48198.1"/>
    </source>
</evidence>
<sequence length="243" mass="27781">MFGSEVTLTTVEITRPIIPTSSRETRVNDVLISSEQAGACASSVKNANLQRTDLRKLIKSTDCLKIPRLALGAHRMYTEYQLIMVLEILLYRFRLGISCLCSQMFEELAEGTPTNPESTAYVSQPPSLINQLRAFQTLDHEHFDMQETIPNKDSSQQNESLKRMAERNQIVRSSSLDDEVISLPDPSTRLFTHDEIIHVYESRPVQGGGEEYRICVRDKHKDEVELWTQEAVKSRPDFQRLHT</sequence>
<dbReference type="EMBL" id="MSFO01000005">
    <property type="protein sequence ID" value="PLB48198.1"/>
    <property type="molecule type" value="Genomic_DNA"/>
</dbReference>
<dbReference type="OrthoDB" id="10505510at2759"/>
<reference evidence="1 2" key="1">
    <citation type="submission" date="2016-12" db="EMBL/GenBank/DDBJ databases">
        <title>The genomes of Aspergillus section Nigri reveals drivers in fungal speciation.</title>
        <authorList>
            <consortium name="DOE Joint Genome Institute"/>
            <person name="Vesth T.C."/>
            <person name="Nybo J."/>
            <person name="Theobald S."/>
            <person name="Brandl J."/>
            <person name="Frisvad J.C."/>
            <person name="Nielsen K.F."/>
            <person name="Lyhne E.K."/>
            <person name="Kogle M.E."/>
            <person name="Kuo A."/>
            <person name="Riley R."/>
            <person name="Clum A."/>
            <person name="Nolan M."/>
            <person name="Lipzen A."/>
            <person name="Salamov A."/>
            <person name="Henrissat B."/>
            <person name="Wiebenga A."/>
            <person name="De Vries R.P."/>
            <person name="Grigoriev I.V."/>
            <person name="Mortensen U.H."/>
            <person name="Andersen M.R."/>
            <person name="Baker S.E."/>
        </authorList>
    </citation>
    <scope>NUCLEOTIDE SEQUENCE [LARGE SCALE GENOMIC DNA]</scope>
    <source>
        <strain evidence="1 2">IBT 23096</strain>
    </source>
</reference>
<dbReference type="RefSeq" id="XP_024703500.1">
    <property type="nucleotide sequence ID" value="XM_024847766.1"/>
</dbReference>
<comment type="caution">
    <text evidence="1">The sequence shown here is derived from an EMBL/GenBank/DDBJ whole genome shotgun (WGS) entry which is preliminary data.</text>
</comment>
<dbReference type="AlphaFoldDB" id="A0A2I2G5P0"/>
<name>A0A2I2G5P0_9EURO</name>
<keyword evidence="2" id="KW-1185">Reference proteome</keyword>
<dbReference type="VEuPathDB" id="FungiDB:P170DRAFT_427307"/>
<proteinExistence type="predicted"/>
<protein>
    <submittedName>
        <fullName evidence="1">Uncharacterized protein</fullName>
    </submittedName>
</protein>